<feature type="region of interest" description="Disordered" evidence="1">
    <location>
        <begin position="129"/>
        <end position="157"/>
    </location>
</feature>
<dbReference type="PANTHER" id="PTHR13018:SF5">
    <property type="entry name" value="RE44586P"/>
    <property type="match status" value="1"/>
</dbReference>
<feature type="domain" description="CSC1/OSCA1-like N-terminal transmembrane" evidence="3">
    <location>
        <begin position="436"/>
        <end position="525"/>
    </location>
</feature>
<feature type="transmembrane region" description="Helical" evidence="2">
    <location>
        <begin position="90"/>
        <end position="109"/>
    </location>
</feature>
<keyword evidence="5" id="KW-1185">Reference proteome</keyword>
<evidence type="ECO:0000313" key="5">
    <source>
        <dbReference type="Proteomes" id="UP001224775"/>
    </source>
</evidence>
<dbReference type="GO" id="GO:0005227">
    <property type="term" value="F:calcium-activated cation channel activity"/>
    <property type="evidence" value="ECO:0007669"/>
    <property type="project" value="InterPro"/>
</dbReference>
<comment type="caution">
    <text evidence="4">The sequence shown here is derived from an EMBL/GenBank/DDBJ whole genome shotgun (WGS) entry which is preliminary data.</text>
</comment>
<organism evidence="4 5">
    <name type="scientific">Skeletonema marinoi</name>
    <dbReference type="NCBI Taxonomy" id="267567"/>
    <lineage>
        <taxon>Eukaryota</taxon>
        <taxon>Sar</taxon>
        <taxon>Stramenopiles</taxon>
        <taxon>Ochrophyta</taxon>
        <taxon>Bacillariophyta</taxon>
        <taxon>Coscinodiscophyceae</taxon>
        <taxon>Thalassiosirophycidae</taxon>
        <taxon>Thalassiosirales</taxon>
        <taxon>Skeletonemataceae</taxon>
        <taxon>Skeletonema</taxon>
        <taxon>Skeletonema marinoi-dohrnii complex</taxon>
    </lineage>
</organism>
<dbReference type="Pfam" id="PF13967">
    <property type="entry name" value="RSN1_TM"/>
    <property type="match status" value="1"/>
</dbReference>
<protein>
    <submittedName>
        <fullName evidence="4">Membrane protein</fullName>
    </submittedName>
</protein>
<dbReference type="InterPro" id="IPR032880">
    <property type="entry name" value="CSC1/OSCA1-like_N"/>
</dbReference>
<dbReference type="AlphaFoldDB" id="A0AAD8YC99"/>
<dbReference type="PANTHER" id="PTHR13018">
    <property type="entry name" value="PROBABLE MEMBRANE PROTEIN DUF221-RELATED"/>
    <property type="match status" value="1"/>
</dbReference>
<name>A0AAD8YC99_9STRA</name>
<evidence type="ECO:0000256" key="1">
    <source>
        <dbReference type="SAM" id="MobiDB-lite"/>
    </source>
</evidence>
<dbReference type="Proteomes" id="UP001224775">
    <property type="component" value="Unassembled WGS sequence"/>
</dbReference>
<evidence type="ECO:0000256" key="2">
    <source>
        <dbReference type="SAM" id="Phobius"/>
    </source>
</evidence>
<evidence type="ECO:0000313" key="4">
    <source>
        <dbReference type="EMBL" id="KAK1743603.1"/>
    </source>
</evidence>
<feature type="transmembrane region" description="Helical" evidence="2">
    <location>
        <begin position="462"/>
        <end position="481"/>
    </location>
</feature>
<dbReference type="InterPro" id="IPR045122">
    <property type="entry name" value="Csc1-like"/>
</dbReference>
<keyword evidence="2" id="KW-0472">Membrane</keyword>
<gene>
    <name evidence="4" type="ORF">QTG54_005200</name>
</gene>
<sequence>MVAAALAARQPRSTRDVSIPYHSMTVILAVAILSPLSIFVLSIFFATQQHQNNTAYDEMEEGMRYLQQDCINATATDDQTLTTTWQAVKITSFVASSVAVLCAIGYELFRRDPIVGKYVYDRKRLKEPDRTPPPLMQSRSLWTGTYDDPDDSGSGGKQKMTCWKVKPAILELLFINLDHKYVRYSKAADEARKKREERGQYTCCRKGWYHNCCFCNKRKLNNERNDDLFVDEDGFEYFPGHDYTLDEEVIAKRFEYQWSKTINDLFPAERICDSLGAIEESVDTCVNEQGSTDSDPEFLACRSIEGSMSGGEEFFNCDVIGDSVGEIDESADTCVNEQVNTDADPESLALRSTEGTLATGCISGREESLNNCDGTGKKKPSYPYRLVYLFMPPGFHVWNNALPYMSHFFWFPSIVRRFNILFRTSYVTNDDISLTEPEKELLHCVGLDIYLLIRFTRLGFDLTYYPFLVSCITVLPVYHVASIEGASRNNYLSNTINSIENGSQLIWVVLVFSVVYFLYVLRRLWVEWEVFIQLRHDFLARGTRHFYHNNAFTTKYQKTCIVECVPDEYRTDAALFDTFNKLFPNQIECAEMLAETSKLDALVGERKKLIVRHENADALHRYRCWKNTRTKLEEPRSEPVSYVLERSKI</sequence>
<feature type="transmembrane region" description="Helical" evidence="2">
    <location>
        <begin position="501"/>
        <end position="521"/>
    </location>
</feature>
<proteinExistence type="predicted"/>
<reference evidence="4" key="1">
    <citation type="submission" date="2023-06" db="EMBL/GenBank/DDBJ databases">
        <title>Survivors Of The Sea: Transcriptome response of Skeletonema marinoi to long-term dormancy.</title>
        <authorList>
            <person name="Pinder M.I.M."/>
            <person name="Kourtchenko O."/>
            <person name="Robertson E.K."/>
            <person name="Larsson T."/>
            <person name="Maumus F."/>
            <person name="Osuna-Cruz C.M."/>
            <person name="Vancaester E."/>
            <person name="Stenow R."/>
            <person name="Vandepoele K."/>
            <person name="Ploug H."/>
            <person name="Bruchert V."/>
            <person name="Godhe A."/>
            <person name="Topel M."/>
        </authorList>
    </citation>
    <scope>NUCLEOTIDE SEQUENCE</scope>
    <source>
        <strain evidence="4">R05AC</strain>
    </source>
</reference>
<dbReference type="EMBL" id="JATAAI010000008">
    <property type="protein sequence ID" value="KAK1743603.1"/>
    <property type="molecule type" value="Genomic_DNA"/>
</dbReference>
<keyword evidence="2" id="KW-0812">Transmembrane</keyword>
<feature type="transmembrane region" description="Helical" evidence="2">
    <location>
        <begin position="21"/>
        <end position="46"/>
    </location>
</feature>
<accession>A0AAD8YC99</accession>
<evidence type="ECO:0000259" key="3">
    <source>
        <dbReference type="Pfam" id="PF13967"/>
    </source>
</evidence>
<dbReference type="GO" id="GO:0005886">
    <property type="term" value="C:plasma membrane"/>
    <property type="evidence" value="ECO:0007669"/>
    <property type="project" value="TreeGrafter"/>
</dbReference>
<keyword evidence="2" id="KW-1133">Transmembrane helix</keyword>